<dbReference type="Proteomes" id="UP001165101">
    <property type="component" value="Unassembled WGS sequence"/>
</dbReference>
<keyword evidence="2" id="KW-1185">Reference proteome</keyword>
<comment type="caution">
    <text evidence="1">The sequence shown here is derived from an EMBL/GenBank/DDBJ whole genome shotgun (WGS) entry which is preliminary data.</text>
</comment>
<dbReference type="EMBL" id="BSXV01001864">
    <property type="protein sequence ID" value="GME94162.1"/>
    <property type="molecule type" value="Genomic_DNA"/>
</dbReference>
<evidence type="ECO:0000313" key="2">
    <source>
        <dbReference type="Proteomes" id="UP001165101"/>
    </source>
</evidence>
<protein>
    <submittedName>
        <fullName evidence="1">Unnamed protein product</fullName>
    </submittedName>
</protein>
<sequence length="422" mass="48463">MPQQSALNGENSLLDGMDFFTSPSTKIDNSPEPEPVPLSIPESVTLQEQTPVQSNQDKKDEILAELIDMGFSIDKANEALDNCDNTDLNEAISYLMNDAHKKTNTRRPQQTRQSNNYDHEDESEYSGYSNISSKRQNGGSNLNSDDVSAMVNELSTDLMNKASFLFKTGQKYLNQGIDKYKQQKFEKNNNLPLWMKNQAIHKEKSIPLPEDEYDDYNNMTEEEMRNIVEAQKLRELKLKKEKSQYQKQKALEKQQQQQQQRRQQQQQQYQEQQDQDVLFDRPTNSSSVPSTRQQSERNTPIQSRPSTPNQQTNTQPQSRPADEALFDMLNSKPQPSQPQSRLDKLRNSKSEDEPMYVPSSRRRTTRSNTPASSSPSPSPSLEKLIIPSISISDIQLTNFKNARERGNEFFKNGDFPNLVKRV</sequence>
<gene>
    <name evidence="1" type="ORF">Cboi01_000341900</name>
</gene>
<proteinExistence type="predicted"/>
<organism evidence="1 2">
    <name type="scientific">Candida boidinii</name>
    <name type="common">Yeast</name>
    <dbReference type="NCBI Taxonomy" id="5477"/>
    <lineage>
        <taxon>Eukaryota</taxon>
        <taxon>Fungi</taxon>
        <taxon>Dikarya</taxon>
        <taxon>Ascomycota</taxon>
        <taxon>Saccharomycotina</taxon>
        <taxon>Pichiomycetes</taxon>
        <taxon>Pichiales</taxon>
        <taxon>Pichiaceae</taxon>
        <taxon>Ogataea</taxon>
        <taxon>Ogataea/Candida clade</taxon>
    </lineage>
</organism>
<accession>A0ACB5TUM7</accession>
<evidence type="ECO:0000313" key="1">
    <source>
        <dbReference type="EMBL" id="GME94162.1"/>
    </source>
</evidence>
<name>A0ACB5TUM7_CANBO</name>
<reference evidence="1" key="1">
    <citation type="submission" date="2023-04" db="EMBL/GenBank/DDBJ databases">
        <title>Candida boidinii NBRC 1967.</title>
        <authorList>
            <person name="Ichikawa N."/>
            <person name="Sato H."/>
            <person name="Tonouchi N."/>
        </authorList>
    </citation>
    <scope>NUCLEOTIDE SEQUENCE</scope>
    <source>
        <strain evidence="1">NBRC 1967</strain>
    </source>
</reference>